<dbReference type="InterPro" id="IPR010982">
    <property type="entry name" value="Lambda_DNA-bd_dom_sf"/>
</dbReference>
<comment type="caution">
    <text evidence="1">The sequence shown here is derived from an EMBL/GenBank/DDBJ whole genome shotgun (WGS) entry which is preliminary data.</text>
</comment>
<dbReference type="EMBL" id="JAPQEX020000001">
    <property type="protein sequence ID" value="MDG1642960.1"/>
    <property type="molecule type" value="Genomic_DNA"/>
</dbReference>
<sequence length="78" mass="8709">MLKTNVIAFFGGRGAISHIAVLMGLTHGAVSQWPELIPKGAALELEKITNGALKCDLSLYRERPRKNKRVQQIEDRHD</sequence>
<evidence type="ECO:0000313" key="1">
    <source>
        <dbReference type="EMBL" id="MDG1642960.1"/>
    </source>
</evidence>
<keyword evidence="2" id="KW-1185">Reference proteome</keyword>
<reference evidence="1" key="1">
    <citation type="submission" date="2023-03" db="EMBL/GenBank/DDBJ databases">
        <title>identification of new KPC variant in Klebsiella huaxiensis from the Hospital Sewage Samples in China.</title>
        <authorList>
            <person name="Wu Y."/>
        </authorList>
    </citation>
    <scope>NUCLEOTIDE SEQUENCE</scope>
    <source>
        <strain evidence="1">ZR-9</strain>
    </source>
</reference>
<accession>A0ABT6EFD2</accession>
<gene>
    <name evidence="1" type="ORF">OXR69_013945</name>
</gene>
<protein>
    <submittedName>
        <fullName evidence="1">Cro/CI family transcriptional regulator</fullName>
    </submittedName>
</protein>
<evidence type="ECO:0000313" key="2">
    <source>
        <dbReference type="Proteomes" id="UP001075001"/>
    </source>
</evidence>
<organism evidence="1 2">
    <name type="scientific">Klebsiella huaxiensis</name>
    <dbReference type="NCBI Taxonomy" id="2153354"/>
    <lineage>
        <taxon>Bacteria</taxon>
        <taxon>Pseudomonadati</taxon>
        <taxon>Pseudomonadota</taxon>
        <taxon>Gammaproteobacteria</taxon>
        <taxon>Enterobacterales</taxon>
        <taxon>Enterobacteriaceae</taxon>
        <taxon>Klebsiella/Raoultella group</taxon>
        <taxon>Klebsiella</taxon>
    </lineage>
</organism>
<dbReference type="Proteomes" id="UP001075001">
    <property type="component" value="Unassembled WGS sequence"/>
</dbReference>
<name>A0ABT6EFD2_9ENTR</name>
<dbReference type="RefSeq" id="WP_267986032.1">
    <property type="nucleotide sequence ID" value="NZ_JAPQEX020000001.1"/>
</dbReference>
<dbReference type="Gene3D" id="1.10.260.40">
    <property type="entry name" value="lambda repressor-like DNA-binding domains"/>
    <property type="match status" value="1"/>
</dbReference>
<dbReference type="SUPFAM" id="SSF47413">
    <property type="entry name" value="lambda repressor-like DNA-binding domains"/>
    <property type="match status" value="1"/>
</dbReference>
<dbReference type="Pfam" id="PF14549">
    <property type="entry name" value="P22_Cro"/>
    <property type="match status" value="1"/>
</dbReference>
<proteinExistence type="predicted"/>